<dbReference type="InterPro" id="IPR037185">
    <property type="entry name" value="EmrE-like"/>
</dbReference>
<feature type="transmembrane region" description="Helical" evidence="6">
    <location>
        <begin position="464"/>
        <end position="481"/>
    </location>
</feature>
<reference evidence="8 9" key="1">
    <citation type="submission" date="2023-01" db="EMBL/GenBank/DDBJ databases">
        <title>Analysis of 21 Apiospora genomes using comparative genomics revels a genus with tremendous synthesis potential of carbohydrate active enzymes and secondary metabolites.</title>
        <authorList>
            <person name="Sorensen T."/>
        </authorList>
    </citation>
    <scope>NUCLEOTIDE SEQUENCE [LARGE SCALE GENOMIC DNA]</scope>
    <source>
        <strain evidence="8 9">CBS 20057</strain>
    </source>
</reference>
<feature type="compositionally biased region" description="Acidic residues" evidence="5">
    <location>
        <begin position="439"/>
        <end position="450"/>
    </location>
</feature>
<feature type="transmembrane region" description="Helical" evidence="6">
    <location>
        <begin position="409"/>
        <end position="431"/>
    </location>
</feature>
<protein>
    <recommendedName>
        <fullName evidence="7">EamA domain-containing protein</fullName>
    </recommendedName>
</protein>
<feature type="transmembrane region" description="Helical" evidence="6">
    <location>
        <begin position="119"/>
        <end position="140"/>
    </location>
</feature>
<evidence type="ECO:0000313" key="8">
    <source>
        <dbReference type="EMBL" id="KAK8006677.1"/>
    </source>
</evidence>
<comment type="subcellular location">
    <subcellularLocation>
        <location evidence="1">Membrane</location>
        <topology evidence="1">Multi-pass membrane protein</topology>
    </subcellularLocation>
</comment>
<feature type="compositionally biased region" description="Basic and acidic residues" evidence="5">
    <location>
        <begin position="521"/>
        <end position="537"/>
    </location>
</feature>
<evidence type="ECO:0000256" key="1">
    <source>
        <dbReference type="ARBA" id="ARBA00004141"/>
    </source>
</evidence>
<feature type="transmembrane region" description="Helical" evidence="6">
    <location>
        <begin position="493"/>
        <end position="513"/>
    </location>
</feature>
<dbReference type="PANTHER" id="PTHR22911">
    <property type="entry name" value="ACYL-MALONYL CONDENSING ENZYME-RELATED"/>
    <property type="match status" value="1"/>
</dbReference>
<keyword evidence="2 6" id="KW-0812">Transmembrane</keyword>
<feature type="transmembrane region" description="Helical" evidence="6">
    <location>
        <begin position="220"/>
        <end position="244"/>
    </location>
</feature>
<feature type="transmembrane region" description="Helical" evidence="6">
    <location>
        <begin position="256"/>
        <end position="277"/>
    </location>
</feature>
<evidence type="ECO:0000256" key="3">
    <source>
        <dbReference type="ARBA" id="ARBA00022989"/>
    </source>
</evidence>
<feature type="transmembrane region" description="Helical" evidence="6">
    <location>
        <begin position="367"/>
        <end position="389"/>
    </location>
</feature>
<feature type="region of interest" description="Disordered" evidence="5">
    <location>
        <begin position="1"/>
        <end position="24"/>
    </location>
</feature>
<proteinExistence type="predicted"/>
<evidence type="ECO:0000256" key="5">
    <source>
        <dbReference type="SAM" id="MobiDB-lite"/>
    </source>
</evidence>
<dbReference type="Pfam" id="PF00892">
    <property type="entry name" value="EamA"/>
    <property type="match status" value="1"/>
</dbReference>
<keyword evidence="3 6" id="KW-1133">Transmembrane helix</keyword>
<feature type="transmembrane region" description="Helical" evidence="6">
    <location>
        <begin position="335"/>
        <end position="355"/>
    </location>
</feature>
<comment type="caution">
    <text evidence="8">The sequence shown here is derived from an EMBL/GenBank/DDBJ whole genome shotgun (WGS) entry which is preliminary data.</text>
</comment>
<feature type="region of interest" description="Disordered" evidence="5">
    <location>
        <begin position="517"/>
        <end position="537"/>
    </location>
</feature>
<evidence type="ECO:0000256" key="4">
    <source>
        <dbReference type="ARBA" id="ARBA00023136"/>
    </source>
</evidence>
<evidence type="ECO:0000256" key="6">
    <source>
        <dbReference type="SAM" id="Phobius"/>
    </source>
</evidence>
<evidence type="ECO:0000313" key="9">
    <source>
        <dbReference type="Proteomes" id="UP001396898"/>
    </source>
</evidence>
<organism evidence="8 9">
    <name type="scientific">Apiospora marii</name>
    <dbReference type="NCBI Taxonomy" id="335849"/>
    <lineage>
        <taxon>Eukaryota</taxon>
        <taxon>Fungi</taxon>
        <taxon>Dikarya</taxon>
        <taxon>Ascomycota</taxon>
        <taxon>Pezizomycotina</taxon>
        <taxon>Sordariomycetes</taxon>
        <taxon>Xylariomycetidae</taxon>
        <taxon>Amphisphaeriales</taxon>
        <taxon>Apiosporaceae</taxon>
        <taxon>Apiospora</taxon>
    </lineage>
</organism>
<accession>A0ABR1RBJ6</accession>
<dbReference type="EMBL" id="JAQQWI010000017">
    <property type="protein sequence ID" value="KAK8006677.1"/>
    <property type="molecule type" value="Genomic_DNA"/>
</dbReference>
<feature type="domain" description="EamA" evidence="7">
    <location>
        <begin position="119"/>
        <end position="269"/>
    </location>
</feature>
<evidence type="ECO:0000256" key="2">
    <source>
        <dbReference type="ARBA" id="ARBA00022692"/>
    </source>
</evidence>
<feature type="transmembrane region" description="Helical" evidence="6">
    <location>
        <begin position="192"/>
        <end position="214"/>
    </location>
</feature>
<dbReference type="SUPFAM" id="SSF103481">
    <property type="entry name" value="Multidrug resistance efflux transporter EmrE"/>
    <property type="match status" value="2"/>
</dbReference>
<dbReference type="PANTHER" id="PTHR22911:SF6">
    <property type="entry name" value="SOLUTE CARRIER FAMILY 35 MEMBER G1"/>
    <property type="match status" value="1"/>
</dbReference>
<dbReference type="InterPro" id="IPR000620">
    <property type="entry name" value="EamA_dom"/>
</dbReference>
<keyword evidence="9" id="KW-1185">Reference proteome</keyword>
<dbReference type="Proteomes" id="UP001396898">
    <property type="component" value="Unassembled WGS sequence"/>
</dbReference>
<feature type="transmembrane region" description="Helical" evidence="6">
    <location>
        <begin position="152"/>
        <end position="172"/>
    </location>
</feature>
<evidence type="ECO:0000259" key="7">
    <source>
        <dbReference type="Pfam" id="PF00892"/>
    </source>
</evidence>
<feature type="region of interest" description="Disordered" evidence="5">
    <location>
        <begin position="432"/>
        <end position="465"/>
    </location>
</feature>
<gene>
    <name evidence="8" type="ORF">PG991_012974</name>
</gene>
<sequence length="567" mass="60117">MHVDGQARRGRPITTGETPSNDKEKELLGQAGLTPHTLSASRFTQDGRLSPLPSSSSLSWMNGGNGVRCLSLSPAPSSRMSLIGTPGYVATTAGKNTGLGGRVAALRERLLSAWRRNEGPILVCLSQFFAALMSAVTRLLELDEETGPMHPMMILFWRMSATTLFSGLWTYYSQQRSRRSGRSRESWHDAVLGIRAVRGLLLLRSVAGFMGLYGLWYSMIYLPLAEAVVISFLAPTLAGYLCHVLMHDRFTRREQLASFLALAGVVLIARPISLLAAGTAVDDPSAMGVGVAASVDGSAAEGALLGVEGSSNTSIAGGEGVKPAVGTEPAPADRLIAILSALIGVLGGALTIVTLRKIGTRAHTLISVNYFSVGCVVVTTAALTLGPVLDLDQPLMRFAAPASWRQAGLLVLISVCGFSTQFLMTSGIAVASSSPASNVDDDDDGEEGGGEEIARRRQKKKGKATGANRATAMIYTNMLFSEGFDRWLFGEHMSWVTVMGCALIVGSALWVVVTKDSGDEEQVRGEGETGRPQMREYDVDAAAEEGVVLLEPMDDDDAASGSSATRE</sequence>
<name>A0ABR1RBJ6_9PEZI</name>
<keyword evidence="4 6" id="KW-0472">Membrane</keyword>